<feature type="compositionally biased region" description="Pro residues" evidence="1">
    <location>
        <begin position="213"/>
        <end position="227"/>
    </location>
</feature>
<feature type="region of interest" description="Disordered" evidence="1">
    <location>
        <begin position="192"/>
        <end position="289"/>
    </location>
</feature>
<dbReference type="EMBL" id="OX395130">
    <property type="protein sequence ID" value="CAI5774723.1"/>
    <property type="molecule type" value="Genomic_DNA"/>
</dbReference>
<accession>A0AA35KD74</accession>
<keyword evidence="3" id="KW-1185">Reference proteome</keyword>
<protein>
    <submittedName>
        <fullName evidence="2">Uncharacterized protein</fullName>
    </submittedName>
</protein>
<feature type="region of interest" description="Disordered" evidence="1">
    <location>
        <begin position="40"/>
        <end position="65"/>
    </location>
</feature>
<dbReference type="Proteomes" id="UP001178461">
    <property type="component" value="Chromosome 5"/>
</dbReference>
<proteinExistence type="predicted"/>
<name>A0AA35KD74_9SAUR</name>
<reference evidence="2" key="1">
    <citation type="submission" date="2022-12" db="EMBL/GenBank/DDBJ databases">
        <authorList>
            <person name="Alioto T."/>
            <person name="Alioto T."/>
            <person name="Gomez Garrido J."/>
        </authorList>
    </citation>
    <scope>NUCLEOTIDE SEQUENCE</scope>
</reference>
<dbReference type="AlphaFoldDB" id="A0AA35KD74"/>
<organism evidence="2 3">
    <name type="scientific">Podarcis lilfordi</name>
    <name type="common">Lilford's wall lizard</name>
    <dbReference type="NCBI Taxonomy" id="74358"/>
    <lineage>
        <taxon>Eukaryota</taxon>
        <taxon>Metazoa</taxon>
        <taxon>Chordata</taxon>
        <taxon>Craniata</taxon>
        <taxon>Vertebrata</taxon>
        <taxon>Euteleostomi</taxon>
        <taxon>Lepidosauria</taxon>
        <taxon>Squamata</taxon>
        <taxon>Bifurcata</taxon>
        <taxon>Unidentata</taxon>
        <taxon>Episquamata</taxon>
        <taxon>Laterata</taxon>
        <taxon>Lacertibaenia</taxon>
        <taxon>Lacertidae</taxon>
        <taxon>Podarcis</taxon>
    </lineage>
</organism>
<feature type="compositionally biased region" description="Low complexity" evidence="1">
    <location>
        <begin position="241"/>
        <end position="265"/>
    </location>
</feature>
<evidence type="ECO:0000313" key="2">
    <source>
        <dbReference type="EMBL" id="CAI5774723.1"/>
    </source>
</evidence>
<sequence length="289" mass="30654">MPTSTKRREAAPRLYLVISRRNKLSHHAGSLRLGHRTAPTLAPFTAKNSRQSEGAGKGRLEGPRLRGTSARMCDAHAPSAEALAACAQPGREGAARHHWLRLRARAHVCWEGGGGREGECGSFGSAHATGAEVPSKRGRTCQPCSSPAGLRVSAAWLRGGGGEGGRRKAVPQFASNQRVHCVHRAGQQCVNNQPWESPPPPCAAPSAPLRARLPPPPPPVLPPPPSPVEVLSAEQQRRARLASPRRLACLPPARNSRAASSGRSRCAARGKGSKMSNSKKKQRLGIVTP</sequence>
<evidence type="ECO:0000256" key="1">
    <source>
        <dbReference type="SAM" id="MobiDB-lite"/>
    </source>
</evidence>
<evidence type="ECO:0000313" key="3">
    <source>
        <dbReference type="Proteomes" id="UP001178461"/>
    </source>
</evidence>
<feature type="compositionally biased region" description="Basic residues" evidence="1">
    <location>
        <begin position="266"/>
        <end position="283"/>
    </location>
</feature>
<gene>
    <name evidence="2" type="ORF">PODLI_1B021463</name>
</gene>